<name>A0AC34QVC7_9BILA</name>
<dbReference type="Proteomes" id="UP000887576">
    <property type="component" value="Unplaced"/>
</dbReference>
<accession>A0AC34QVC7</accession>
<dbReference type="WBParaSite" id="JU765_v2.g19677.t1">
    <property type="protein sequence ID" value="JU765_v2.g19677.t1"/>
    <property type="gene ID" value="JU765_v2.g19677"/>
</dbReference>
<proteinExistence type="predicted"/>
<protein>
    <submittedName>
        <fullName evidence="2">Uncharacterized protein</fullName>
    </submittedName>
</protein>
<evidence type="ECO:0000313" key="2">
    <source>
        <dbReference type="WBParaSite" id="JU765_v2.g19677.t1"/>
    </source>
</evidence>
<sequence length="227" mass="25139">MANTSTNSPASEPKSSKPEDPRATTLNYEYKEQPPVKANLTPSELEFLENDNSQMGSSRASTPPGEKRDPNNDRFLASVLVLTTFGLAFIFLNAVCISQHGMIVGFILPFIIGIFGTLIHEWDRIHGCVTLSRKLRPVLNMSSVFATYRNLDPDSVVLIPADNYKFAACNVPELNSDLPRTADEKSPPSSPPKNSKTTTPMTSPMEQKSDGEKVIKIQFEQQSDKEY</sequence>
<organism evidence="1 2">
    <name type="scientific">Panagrolaimus sp. JU765</name>
    <dbReference type="NCBI Taxonomy" id="591449"/>
    <lineage>
        <taxon>Eukaryota</taxon>
        <taxon>Metazoa</taxon>
        <taxon>Ecdysozoa</taxon>
        <taxon>Nematoda</taxon>
        <taxon>Chromadorea</taxon>
        <taxon>Rhabditida</taxon>
        <taxon>Tylenchina</taxon>
        <taxon>Panagrolaimomorpha</taxon>
        <taxon>Panagrolaimoidea</taxon>
        <taxon>Panagrolaimidae</taxon>
        <taxon>Panagrolaimus</taxon>
    </lineage>
</organism>
<reference evidence="2" key="1">
    <citation type="submission" date="2022-11" db="UniProtKB">
        <authorList>
            <consortium name="WormBaseParasite"/>
        </authorList>
    </citation>
    <scope>IDENTIFICATION</scope>
</reference>
<evidence type="ECO:0000313" key="1">
    <source>
        <dbReference type="Proteomes" id="UP000887576"/>
    </source>
</evidence>